<evidence type="ECO:0000313" key="4">
    <source>
        <dbReference type="Proteomes" id="UP000298264"/>
    </source>
</evidence>
<accession>A0A4R9LJ36</accession>
<protein>
    <submittedName>
        <fullName evidence="3">Glucose-1-phosphate thymidylyltransferase</fullName>
    </submittedName>
</protein>
<dbReference type="InterPro" id="IPR023917">
    <property type="entry name" value="Bifunctiontional_GlmU_bac-type"/>
</dbReference>
<dbReference type="Gene3D" id="2.160.10.10">
    <property type="entry name" value="Hexapeptide repeat proteins"/>
    <property type="match status" value="1"/>
</dbReference>
<evidence type="ECO:0000256" key="2">
    <source>
        <dbReference type="ARBA" id="ARBA00023315"/>
    </source>
</evidence>
<organism evidence="3 4">
    <name type="scientific">Leptospira ilyithenensis</name>
    <dbReference type="NCBI Taxonomy" id="2484901"/>
    <lineage>
        <taxon>Bacteria</taxon>
        <taxon>Pseudomonadati</taxon>
        <taxon>Spirochaetota</taxon>
        <taxon>Spirochaetia</taxon>
        <taxon>Leptospirales</taxon>
        <taxon>Leptospiraceae</taxon>
        <taxon>Leptospira</taxon>
    </lineage>
</organism>
<gene>
    <name evidence="3" type="ORF">EHS11_16905</name>
</gene>
<evidence type="ECO:0000256" key="1">
    <source>
        <dbReference type="ARBA" id="ARBA00022679"/>
    </source>
</evidence>
<reference evidence="3" key="1">
    <citation type="journal article" date="2019" name="PLoS Negl. Trop. Dis.">
        <title>Revisiting the worldwide diversity of Leptospira species in the environment.</title>
        <authorList>
            <person name="Vincent A.T."/>
            <person name="Schiettekatte O."/>
            <person name="Bourhy P."/>
            <person name="Veyrier F.J."/>
            <person name="Picardeau M."/>
        </authorList>
    </citation>
    <scope>NUCLEOTIDE SEQUENCE [LARGE SCALE GENOMIC DNA]</scope>
    <source>
        <strain evidence="3">201400974</strain>
    </source>
</reference>
<dbReference type="InterPro" id="IPR011004">
    <property type="entry name" value="Trimer_LpxA-like_sf"/>
</dbReference>
<dbReference type="AlphaFoldDB" id="A0A4R9LJ36"/>
<name>A0A4R9LJ36_9LEPT</name>
<dbReference type="NCBIfam" id="TIGR03991">
    <property type="entry name" value="alt_bact_glmU"/>
    <property type="match status" value="1"/>
</dbReference>
<dbReference type="GO" id="GO:0016779">
    <property type="term" value="F:nucleotidyltransferase activity"/>
    <property type="evidence" value="ECO:0007669"/>
    <property type="project" value="UniProtKB-ARBA"/>
</dbReference>
<dbReference type="InterPro" id="IPR050065">
    <property type="entry name" value="GlmU-like"/>
</dbReference>
<comment type="caution">
    <text evidence="3">The sequence shown here is derived from an EMBL/GenBank/DDBJ whole genome shotgun (WGS) entry which is preliminary data.</text>
</comment>
<dbReference type="SUPFAM" id="SSF51161">
    <property type="entry name" value="Trimeric LpxA-like enzymes"/>
    <property type="match status" value="1"/>
</dbReference>
<dbReference type="RefSeq" id="WP_135765560.1">
    <property type="nucleotide sequence ID" value="NZ_RQHV01000062.1"/>
</dbReference>
<keyword evidence="1 3" id="KW-0808">Transferase</keyword>
<dbReference type="PANTHER" id="PTHR43584:SF9">
    <property type="entry name" value="TRANSFERASE HEXAPEPTIDE REPEAT CONTAINING PROTEIN"/>
    <property type="match status" value="1"/>
</dbReference>
<keyword evidence="4" id="KW-1185">Reference proteome</keyword>
<proteinExistence type="predicted"/>
<evidence type="ECO:0000313" key="3">
    <source>
        <dbReference type="EMBL" id="TGN06833.1"/>
    </source>
</evidence>
<dbReference type="OrthoDB" id="332555at2"/>
<sequence>MKSILIDERNRPKILDPISRFHSFLEWNLGGLNLPDKLRLKYPSANIYYTADDPGFTKLILQRHSDLLPYKEISYDETILAESYLPWELQRVVTSIIEETLSLNKDWKKYRKNYKIKGSGFHIVGKEKHLYLHPSVTVYPGVVFDTSTGPILVDEGAKISSFSFLEGPLYIGKSSQVDNARIAGGSLIGKNCRIGGEVENSIILDYANKHHEGFLGHSFVSSWVNLGALATTSDLKNNYGIVKLKLNDSETNTGTIKFGSILGPFAKIAIGVMLNTGSVVDIGSNLLDARVSGYQHPFTWISAGKHYQLESFLADTKKIMARRSVDLLDFEEEYLRNLYSNLLEGK</sequence>
<keyword evidence="2" id="KW-0012">Acyltransferase</keyword>
<dbReference type="Proteomes" id="UP000298264">
    <property type="component" value="Unassembled WGS sequence"/>
</dbReference>
<dbReference type="PANTHER" id="PTHR43584">
    <property type="entry name" value="NUCLEOTIDYL TRANSFERASE"/>
    <property type="match status" value="1"/>
</dbReference>
<dbReference type="EMBL" id="RQHV01000062">
    <property type="protein sequence ID" value="TGN06833.1"/>
    <property type="molecule type" value="Genomic_DNA"/>
</dbReference>
<dbReference type="GO" id="GO:0016746">
    <property type="term" value="F:acyltransferase activity"/>
    <property type="evidence" value="ECO:0007669"/>
    <property type="project" value="UniProtKB-KW"/>
</dbReference>